<comment type="similarity">
    <text evidence="1">Belongs to the UPF0162 family.</text>
</comment>
<dbReference type="Pfam" id="PF13369">
    <property type="entry name" value="Transglut_core2"/>
    <property type="match status" value="1"/>
</dbReference>
<dbReference type="PANTHER" id="PTHR31350:SF21">
    <property type="entry name" value="F-BOX ONLY PROTEIN 21"/>
    <property type="match status" value="1"/>
</dbReference>
<evidence type="ECO:0000313" key="3">
    <source>
        <dbReference type="EMBL" id="ARU03976.1"/>
    </source>
</evidence>
<organism evidence="3 4">
    <name type="scientific">Comamonas serinivorans</name>
    <dbReference type="NCBI Taxonomy" id="1082851"/>
    <lineage>
        <taxon>Bacteria</taxon>
        <taxon>Pseudomonadati</taxon>
        <taxon>Pseudomonadota</taxon>
        <taxon>Betaproteobacteria</taxon>
        <taxon>Burkholderiales</taxon>
        <taxon>Comamonadaceae</taxon>
        <taxon>Comamonas</taxon>
    </lineage>
</organism>
<dbReference type="OrthoDB" id="232498at2"/>
<dbReference type="InterPro" id="IPR032698">
    <property type="entry name" value="SirB1_N"/>
</dbReference>
<evidence type="ECO:0000259" key="2">
    <source>
        <dbReference type="Pfam" id="PF13369"/>
    </source>
</evidence>
<dbReference type="RefSeq" id="WP_087277641.1">
    <property type="nucleotide sequence ID" value="NZ_CP021455.1"/>
</dbReference>
<dbReference type="PANTHER" id="PTHR31350">
    <property type="entry name" value="SI:DKEY-261L7.2"/>
    <property type="match status" value="1"/>
</dbReference>
<gene>
    <name evidence="3" type="ORF">CCO03_04170</name>
</gene>
<evidence type="ECO:0000313" key="4">
    <source>
        <dbReference type="Proteomes" id="UP000196138"/>
    </source>
</evidence>
<dbReference type="Proteomes" id="UP000196138">
    <property type="component" value="Chromosome"/>
</dbReference>
<accession>A0A1Y0EK79</accession>
<keyword evidence="4" id="KW-1185">Reference proteome</keyword>
<proteinExistence type="inferred from homology"/>
<evidence type="ECO:0000256" key="1">
    <source>
        <dbReference type="ARBA" id="ARBA00007100"/>
    </source>
</evidence>
<protein>
    <recommendedName>
        <fullName evidence="2">Protein SirB1 N-terminal domain-containing protein</fullName>
    </recommendedName>
</protein>
<dbReference type="AlphaFoldDB" id="A0A1Y0EK79"/>
<feature type="domain" description="Protein SirB1 N-terminal" evidence="2">
    <location>
        <begin position="45"/>
        <end position="202"/>
    </location>
</feature>
<dbReference type="KEGG" id="cser:CCO03_04170"/>
<reference evidence="3 4" key="1">
    <citation type="submission" date="2017-05" db="EMBL/GenBank/DDBJ databases">
        <authorList>
            <person name="Song R."/>
            <person name="Chenine A.L."/>
            <person name="Ruprecht R.M."/>
        </authorList>
    </citation>
    <scope>NUCLEOTIDE SEQUENCE [LARGE SCALE GENOMIC DNA]</scope>
    <source>
        <strain evidence="3 4">DSM 26136</strain>
    </source>
</reference>
<dbReference type="EMBL" id="CP021455">
    <property type="protein sequence ID" value="ARU03976.1"/>
    <property type="molecule type" value="Genomic_DNA"/>
</dbReference>
<sequence length="280" mass="30792">MNLNVKLPTPLEYFAQLVESDDEFPLLEAAASLAADVYPAMDTEQVRDQIDALAVRLRGRVATGADALQRLRALNQLFFEELRFGLNRNDFYNPDNSFVHQVLVTRQGVPISLGVLWLELAQGLGLKARGIGFPGHFLVSVQVPQGLIVIDPATGESLGREQLSEHLDGLAPTDEAGHTIHLDVDACLKPSTPREILARMLRNLREIYASQGDKVHLLGVLHRLVLLLPGVTDLRRERGLLHAELGELPAALADLEWCLQHGEHNAQLAERVAQLRAAGS</sequence>
<name>A0A1Y0EK79_9BURK</name>
<dbReference type="Pfam" id="PF13371">
    <property type="entry name" value="TPR_9"/>
    <property type="match status" value="1"/>
</dbReference>